<evidence type="ECO:0000313" key="1">
    <source>
        <dbReference type="EMBL" id="KUI57161.1"/>
    </source>
</evidence>
<reference evidence="2" key="1">
    <citation type="submission" date="2014-12" db="EMBL/GenBank/DDBJ databases">
        <title>Genome Sequence of Valsa Canker Pathogens Uncovers a Specific Adaption of Colonization on Woody Bark.</title>
        <authorList>
            <person name="Yin Z."/>
            <person name="Liu H."/>
            <person name="Gao X."/>
            <person name="Li Z."/>
            <person name="Song N."/>
            <person name="Ke X."/>
            <person name="Dai Q."/>
            <person name="Wu Y."/>
            <person name="Sun Y."/>
            <person name="Xu J.-R."/>
            <person name="Kang Z.K."/>
            <person name="Wang L."/>
            <person name="Huang L."/>
        </authorList>
    </citation>
    <scope>NUCLEOTIDE SEQUENCE [LARGE SCALE GENOMIC DNA]</scope>
    <source>
        <strain evidence="2">SXYL134</strain>
    </source>
</reference>
<proteinExistence type="predicted"/>
<gene>
    <name evidence="1" type="ORF">VP1G_04432</name>
</gene>
<keyword evidence="2" id="KW-1185">Reference proteome</keyword>
<dbReference type="Proteomes" id="UP000078576">
    <property type="component" value="Unassembled WGS sequence"/>
</dbReference>
<dbReference type="EMBL" id="KN714696">
    <property type="protein sequence ID" value="KUI57161.1"/>
    <property type="molecule type" value="Genomic_DNA"/>
</dbReference>
<sequence length="118" mass="13719">MLSPEVQPKHGNLTCILFQPNNYRASNGKMRDQAVKLVDAAKKLAAKNSHSKDHLIGQALHFFRSYNHPSDEYYFYGAIYHELRWPRNRKVRQGGGGNRVLREAYWEMMAEVKRDGKL</sequence>
<protein>
    <submittedName>
        <fullName evidence="1">Uncharacterized protein</fullName>
    </submittedName>
</protein>
<dbReference type="AlphaFoldDB" id="A0A194UZX4"/>
<organism evidence="1 2">
    <name type="scientific">Cytospora mali</name>
    <name type="common">Apple Valsa canker fungus</name>
    <name type="synonym">Valsa mali</name>
    <dbReference type="NCBI Taxonomy" id="578113"/>
    <lineage>
        <taxon>Eukaryota</taxon>
        <taxon>Fungi</taxon>
        <taxon>Dikarya</taxon>
        <taxon>Ascomycota</taxon>
        <taxon>Pezizomycotina</taxon>
        <taxon>Sordariomycetes</taxon>
        <taxon>Sordariomycetidae</taxon>
        <taxon>Diaporthales</taxon>
        <taxon>Cytosporaceae</taxon>
        <taxon>Cytospora</taxon>
    </lineage>
</organism>
<accession>A0A194UZX4</accession>
<dbReference type="OrthoDB" id="10411469at2759"/>
<evidence type="ECO:0000313" key="2">
    <source>
        <dbReference type="Proteomes" id="UP000078576"/>
    </source>
</evidence>
<name>A0A194UZX4_CYTMA</name>